<feature type="region of interest" description="Disordered" evidence="1">
    <location>
        <begin position="51"/>
        <end position="86"/>
    </location>
</feature>
<feature type="transmembrane region" description="Helical" evidence="2">
    <location>
        <begin position="20"/>
        <end position="41"/>
    </location>
</feature>
<keyword evidence="2" id="KW-0472">Membrane</keyword>
<dbReference type="EMBL" id="UINC01135790">
    <property type="protein sequence ID" value="SVD20155.1"/>
    <property type="molecule type" value="Genomic_DNA"/>
</dbReference>
<accession>A0A382TEC7</accession>
<proteinExistence type="predicted"/>
<sequence length="260" mass="27670">MNELNQPDVIEIDTSHRKHAVIAGILFIILCILLYYVFAVLKKPDVSLKGTLNKKSTESMGTGTGSPKISSPDDPDGGGGAKDSVVIPEAPKPIDLQSSTNPPPSLFANIDLSVKKGPGIGTGSKTGTKHAPSKTKVLGNRGLKGRGRAMGNGATPAVFDAIDLGLEWLARNQESDGRWDSGKWRGGGHDLGVTGLAILAFLGNGNSHVDGKYHENVEKGLNWMARRQKSSGNLGWKTFYEQGIATMAICEDVAMTYDNK</sequence>
<evidence type="ECO:0000313" key="3">
    <source>
        <dbReference type="EMBL" id="SVD20155.1"/>
    </source>
</evidence>
<dbReference type="Gene3D" id="1.50.10.20">
    <property type="match status" value="1"/>
</dbReference>
<dbReference type="AlphaFoldDB" id="A0A382TEC7"/>
<name>A0A382TEC7_9ZZZZ</name>
<keyword evidence="2" id="KW-0812">Transmembrane</keyword>
<organism evidence="3">
    <name type="scientific">marine metagenome</name>
    <dbReference type="NCBI Taxonomy" id="408172"/>
    <lineage>
        <taxon>unclassified sequences</taxon>
        <taxon>metagenomes</taxon>
        <taxon>ecological metagenomes</taxon>
    </lineage>
</organism>
<feature type="non-terminal residue" evidence="3">
    <location>
        <position position="260"/>
    </location>
</feature>
<feature type="region of interest" description="Disordered" evidence="1">
    <location>
        <begin position="118"/>
        <end position="151"/>
    </location>
</feature>
<keyword evidence="2" id="KW-1133">Transmembrane helix</keyword>
<evidence type="ECO:0000256" key="2">
    <source>
        <dbReference type="SAM" id="Phobius"/>
    </source>
</evidence>
<protein>
    <recommendedName>
        <fullName evidence="4">Squalene cyclase C-terminal domain-containing protein</fullName>
    </recommendedName>
</protein>
<evidence type="ECO:0008006" key="4">
    <source>
        <dbReference type="Google" id="ProtNLM"/>
    </source>
</evidence>
<gene>
    <name evidence="3" type="ORF">METZ01_LOCUS373009</name>
</gene>
<reference evidence="3" key="1">
    <citation type="submission" date="2018-05" db="EMBL/GenBank/DDBJ databases">
        <authorList>
            <person name="Lanie J.A."/>
            <person name="Ng W.-L."/>
            <person name="Kazmierczak K.M."/>
            <person name="Andrzejewski T.M."/>
            <person name="Davidsen T.M."/>
            <person name="Wayne K.J."/>
            <person name="Tettelin H."/>
            <person name="Glass J.I."/>
            <person name="Rusch D."/>
            <person name="Podicherti R."/>
            <person name="Tsui H.-C.T."/>
            <person name="Winkler M.E."/>
        </authorList>
    </citation>
    <scope>NUCLEOTIDE SEQUENCE</scope>
</reference>
<dbReference type="InterPro" id="IPR008930">
    <property type="entry name" value="Terpenoid_cyclase/PrenylTrfase"/>
</dbReference>
<dbReference type="SUPFAM" id="SSF48239">
    <property type="entry name" value="Terpenoid cyclases/Protein prenyltransferases"/>
    <property type="match status" value="1"/>
</dbReference>
<evidence type="ECO:0000256" key="1">
    <source>
        <dbReference type="SAM" id="MobiDB-lite"/>
    </source>
</evidence>